<dbReference type="GO" id="GO:0000981">
    <property type="term" value="F:DNA-binding transcription factor activity, RNA polymerase II-specific"/>
    <property type="evidence" value="ECO:0007669"/>
    <property type="project" value="InterPro"/>
</dbReference>
<dbReference type="PROSITE" id="PS00463">
    <property type="entry name" value="ZN2_CY6_FUNGAL_1"/>
    <property type="match status" value="1"/>
</dbReference>
<dbReference type="SMART" id="SM00066">
    <property type="entry name" value="GAL4"/>
    <property type="match status" value="1"/>
</dbReference>
<dbReference type="Gene3D" id="4.10.240.10">
    <property type="entry name" value="Zn(2)-C6 fungal-type DNA-binding domain"/>
    <property type="match status" value="1"/>
</dbReference>
<feature type="domain" description="Zn(2)-C6 fungal-type" evidence="3">
    <location>
        <begin position="30"/>
        <end position="62"/>
    </location>
</feature>
<protein>
    <recommendedName>
        <fullName evidence="3">Zn(2)-C6 fungal-type domain-containing protein</fullName>
    </recommendedName>
</protein>
<feature type="compositionally biased region" description="Low complexity" evidence="2">
    <location>
        <begin position="101"/>
        <end position="123"/>
    </location>
</feature>
<reference evidence="4 5" key="1">
    <citation type="journal article" date="2024" name="Front Chem Biol">
        <title>Unveiling the potential of Daldinia eschscholtzii MFLUCC 19-0629 through bioactivity and bioinformatics studies for enhanced sustainable agriculture production.</title>
        <authorList>
            <person name="Brooks S."/>
            <person name="Weaver J.A."/>
            <person name="Klomchit A."/>
            <person name="Alharthi S.A."/>
            <person name="Onlamun T."/>
            <person name="Nurani R."/>
            <person name="Vong T.K."/>
            <person name="Alberti F."/>
            <person name="Greco C."/>
        </authorList>
    </citation>
    <scope>NUCLEOTIDE SEQUENCE [LARGE SCALE GENOMIC DNA]</scope>
    <source>
        <strain evidence="4">MFLUCC 19-0629</strain>
    </source>
</reference>
<evidence type="ECO:0000313" key="5">
    <source>
        <dbReference type="Proteomes" id="UP001369815"/>
    </source>
</evidence>
<comment type="caution">
    <text evidence="4">The sequence shown here is derived from an EMBL/GenBank/DDBJ whole genome shotgun (WGS) entry which is preliminary data.</text>
</comment>
<dbReference type="Proteomes" id="UP001369815">
    <property type="component" value="Unassembled WGS sequence"/>
</dbReference>
<dbReference type="PROSITE" id="PS50048">
    <property type="entry name" value="ZN2_CY6_FUNGAL_2"/>
    <property type="match status" value="1"/>
</dbReference>
<proteinExistence type="predicted"/>
<evidence type="ECO:0000256" key="1">
    <source>
        <dbReference type="ARBA" id="ARBA00023242"/>
    </source>
</evidence>
<sequence length="247" mass="26670">MYSIISLNKGDACPTVEFRAARGKYKRKSACKACRLGRTRCSGTLEGGPCARCKRLGKSCQYENGKARGGHCGNYSPEGDGKDAESIGATPPEQEDSEIYSPSTSSSSSPGVPSSDTTQSVTDDSLGIDFNDFDFNDLTRLQDIPSKPLFPSLLELVATSPQIDFPGPLFSFLPQCDESRRKNEAYEIPAPDLTGLSDARLNRVTGHEQLVFPASLFDFQNGPPDAVGSSCQHKCLLARNDVVFILS</sequence>
<organism evidence="4 5">
    <name type="scientific">Daldinia eschscholtzii</name>
    <dbReference type="NCBI Taxonomy" id="292717"/>
    <lineage>
        <taxon>Eukaryota</taxon>
        <taxon>Fungi</taxon>
        <taxon>Dikarya</taxon>
        <taxon>Ascomycota</taxon>
        <taxon>Pezizomycotina</taxon>
        <taxon>Sordariomycetes</taxon>
        <taxon>Xylariomycetidae</taxon>
        <taxon>Xylariales</taxon>
        <taxon>Hypoxylaceae</taxon>
        <taxon>Daldinia</taxon>
    </lineage>
</organism>
<evidence type="ECO:0000313" key="4">
    <source>
        <dbReference type="EMBL" id="KAK6958048.1"/>
    </source>
</evidence>
<evidence type="ECO:0000256" key="2">
    <source>
        <dbReference type="SAM" id="MobiDB-lite"/>
    </source>
</evidence>
<dbReference type="InterPro" id="IPR036864">
    <property type="entry name" value="Zn2-C6_fun-type_DNA-bd_sf"/>
</dbReference>
<evidence type="ECO:0000259" key="3">
    <source>
        <dbReference type="PROSITE" id="PS50048"/>
    </source>
</evidence>
<dbReference type="Pfam" id="PF00172">
    <property type="entry name" value="Zn_clus"/>
    <property type="match status" value="1"/>
</dbReference>
<gene>
    <name evidence="4" type="ORF">Daesc_000841</name>
</gene>
<accession>A0AAX6MZH7</accession>
<dbReference type="GO" id="GO:0008270">
    <property type="term" value="F:zinc ion binding"/>
    <property type="evidence" value="ECO:0007669"/>
    <property type="project" value="InterPro"/>
</dbReference>
<dbReference type="CDD" id="cd00067">
    <property type="entry name" value="GAL4"/>
    <property type="match status" value="1"/>
</dbReference>
<feature type="region of interest" description="Disordered" evidence="2">
    <location>
        <begin position="71"/>
        <end position="123"/>
    </location>
</feature>
<keyword evidence="1" id="KW-0539">Nucleus</keyword>
<dbReference type="SUPFAM" id="SSF57701">
    <property type="entry name" value="Zn2/Cys6 DNA-binding domain"/>
    <property type="match status" value="1"/>
</dbReference>
<name>A0AAX6MZH7_9PEZI</name>
<keyword evidence="5" id="KW-1185">Reference proteome</keyword>
<dbReference type="EMBL" id="JBANMG010000001">
    <property type="protein sequence ID" value="KAK6958048.1"/>
    <property type="molecule type" value="Genomic_DNA"/>
</dbReference>
<dbReference type="InterPro" id="IPR001138">
    <property type="entry name" value="Zn2Cys6_DnaBD"/>
</dbReference>
<dbReference type="AlphaFoldDB" id="A0AAX6MZH7"/>